<dbReference type="AlphaFoldDB" id="A0AAW0KCK5"/>
<protein>
    <submittedName>
        <fullName evidence="1">Disease resistance protein rpm1</fullName>
    </submittedName>
</protein>
<dbReference type="Gene3D" id="3.80.10.10">
    <property type="entry name" value="Ribonuclease Inhibitor"/>
    <property type="match status" value="1"/>
</dbReference>
<evidence type="ECO:0000313" key="1">
    <source>
        <dbReference type="EMBL" id="KAK7836386.1"/>
    </source>
</evidence>
<dbReference type="SUPFAM" id="SSF52047">
    <property type="entry name" value="RNI-like"/>
    <property type="match status" value="1"/>
</dbReference>
<dbReference type="EMBL" id="PKMF04000354">
    <property type="protein sequence ID" value="KAK7836386.1"/>
    <property type="molecule type" value="Genomic_DNA"/>
</dbReference>
<evidence type="ECO:0000313" key="2">
    <source>
        <dbReference type="Proteomes" id="UP000237347"/>
    </source>
</evidence>
<organism evidence="1 2">
    <name type="scientific">Quercus suber</name>
    <name type="common">Cork oak</name>
    <dbReference type="NCBI Taxonomy" id="58331"/>
    <lineage>
        <taxon>Eukaryota</taxon>
        <taxon>Viridiplantae</taxon>
        <taxon>Streptophyta</taxon>
        <taxon>Embryophyta</taxon>
        <taxon>Tracheophyta</taxon>
        <taxon>Spermatophyta</taxon>
        <taxon>Magnoliopsida</taxon>
        <taxon>eudicotyledons</taxon>
        <taxon>Gunneridae</taxon>
        <taxon>Pentapetalae</taxon>
        <taxon>rosids</taxon>
        <taxon>fabids</taxon>
        <taxon>Fagales</taxon>
        <taxon>Fagaceae</taxon>
        <taxon>Quercus</taxon>
    </lineage>
</organism>
<sequence>MISIGISNVKAADETDLCISIQNMRLLRTLVIKVTNEEETLRMEALSSPPANLQKLYFTRKLEKVPQWFRSLQSLTYLQLHWSRLEEDLLPHIAALPNWEVLRIPFLV</sequence>
<dbReference type="Proteomes" id="UP000237347">
    <property type="component" value="Unassembled WGS sequence"/>
</dbReference>
<proteinExistence type="predicted"/>
<keyword evidence="2" id="KW-1185">Reference proteome</keyword>
<gene>
    <name evidence="1" type="primary">RPM1_5</name>
    <name evidence="1" type="ORF">CFP56_022524</name>
</gene>
<dbReference type="InterPro" id="IPR032675">
    <property type="entry name" value="LRR_dom_sf"/>
</dbReference>
<accession>A0AAW0KCK5</accession>
<reference evidence="1 2" key="1">
    <citation type="journal article" date="2018" name="Sci. Data">
        <title>The draft genome sequence of cork oak.</title>
        <authorList>
            <person name="Ramos A.M."/>
            <person name="Usie A."/>
            <person name="Barbosa P."/>
            <person name="Barros P.M."/>
            <person name="Capote T."/>
            <person name="Chaves I."/>
            <person name="Simoes F."/>
            <person name="Abreu I."/>
            <person name="Carrasquinho I."/>
            <person name="Faro C."/>
            <person name="Guimaraes J.B."/>
            <person name="Mendonca D."/>
            <person name="Nobrega F."/>
            <person name="Rodrigues L."/>
            <person name="Saibo N.J.M."/>
            <person name="Varela M.C."/>
            <person name="Egas C."/>
            <person name="Matos J."/>
            <person name="Miguel C.M."/>
            <person name="Oliveira M.M."/>
            <person name="Ricardo C.P."/>
            <person name="Goncalves S."/>
        </authorList>
    </citation>
    <scope>NUCLEOTIDE SEQUENCE [LARGE SCALE GENOMIC DNA]</scope>
    <source>
        <strain evidence="2">cv. HL8</strain>
    </source>
</reference>
<name>A0AAW0KCK5_QUESU</name>
<comment type="caution">
    <text evidence="1">The sequence shown here is derived from an EMBL/GenBank/DDBJ whole genome shotgun (WGS) entry which is preliminary data.</text>
</comment>